<dbReference type="Pfam" id="PF18199">
    <property type="entry name" value="Dynein_C"/>
    <property type="match status" value="1"/>
</dbReference>
<evidence type="ECO:0000313" key="3">
    <source>
        <dbReference type="EMBL" id="CAE8595989.1"/>
    </source>
</evidence>
<evidence type="ECO:0000259" key="1">
    <source>
        <dbReference type="Pfam" id="PF18198"/>
    </source>
</evidence>
<dbReference type="Pfam" id="PF18198">
    <property type="entry name" value="AAA_lid_11"/>
    <property type="match status" value="1"/>
</dbReference>
<dbReference type="InterPro" id="IPR041658">
    <property type="entry name" value="AAA_lid_11"/>
</dbReference>
<dbReference type="PANTHER" id="PTHR22878">
    <property type="entry name" value="DYNEIN HEAVY CHAIN 6, AXONEMAL-LIKE-RELATED"/>
    <property type="match status" value="1"/>
</dbReference>
<organism evidence="3 4">
    <name type="scientific">Polarella glacialis</name>
    <name type="common">Dinoflagellate</name>
    <dbReference type="NCBI Taxonomy" id="89957"/>
    <lineage>
        <taxon>Eukaryota</taxon>
        <taxon>Sar</taxon>
        <taxon>Alveolata</taxon>
        <taxon>Dinophyceae</taxon>
        <taxon>Suessiales</taxon>
        <taxon>Suessiaceae</taxon>
        <taxon>Polarella</taxon>
    </lineage>
</organism>
<dbReference type="InterPro" id="IPR026983">
    <property type="entry name" value="DHC"/>
</dbReference>
<dbReference type="Proteomes" id="UP000654075">
    <property type="component" value="Unassembled WGS sequence"/>
</dbReference>
<name>A0A813EAA0_POLGL</name>
<sequence>MVEEVRVCTLFVYMDTHEHSITHYTLLGTSKPEARAVAACTCKLVISRLFLMRLPALWTLLDATAGACEKPPGTLRGVLIKPTPIKPTLHERCFKPSPFKPTWHEWCYAQQRNTTSSVLSELQGSTRSSQADVAADHPRCLFGSVTGKAWHMVAESGGVSHGRLAQRLRQQPSWQDHVLGSIAFVKSTVFSHAARQTRSIQRDKFRCMGDSDLPLWYNHVKTHRTREEAFAAEGMEEIALAASEGGPHSELSSLSRVRRGCSLPPGCLRADHPAIGDASAETQQQATQLWVDCQALRLERSELLQVTVRSHCDDGQQVGKQQSRFSCPCPAAYRVEPMPPGSDGRLKEKLVCDKAEKEGFACAVCFVDVGKATFFLGQAALAIRSSVHLCQKDYDPTKNLTQLKWTKDEKTKCTVATATAVAFISFVASFTANAASDCARTLNVNGYCASDITGITARLAILVAASSSMKLNCRPQYSKDRPRPTLEALINTTIRDHKVDRAAHKHHRRLVEVARLPPSEIMFPHWTDRHLDVAADYQKVKSWSRDVANRRADLAACAFNIGQAVMFLMGALLSITASSRSCTAPKIAKEGVPGQMVCAVDVTAIILSFSATSAFIAFAVTSCPIGTNIQAQCAGDISAAVSAISGIASSGARLGLSCGRVGKLSATGEFIGNARRLRNANLREGQARQGNLREYNDTGATSEGRQRALEEVDSMAESLARLILKPSNPVLELIEEFVHPDFRCILTSEPPSNLQGPMWQMVPEAILQKCIKIADEAPTDLKSNLRRSYAKFSQESIEACLKPREYKATLFALCFFHALILGRIKFGPQGWSKKYPFNDGDLTICAQVLCNYLNNAERIGSEVPWPDLRYIFGEIMYGGHITDFWDRRVCTTYLATLVLPDLLNNMTLAPGFKSPDASKMEYMQYQKFIEERFPPEQPQLFGLHPNAEIGFLTSQGIAIFRTVQSVSGSDSGADSFDIVASGPIISRYMDELPADLDMIEIRGRLKEEDYTPYVISSLQESDRMNFLLSEVRGSLVELELGISGQLNVTEGMEKLSNALQLNRVNESWRQLAYPSLKALSAWFGDLLNRVSQLTHWVNEKSGLLNSVWVSGLFNPMAFLTAVMQVTARSRSLPLDYMTNRTMFLNIQDPSDIGAPPATGVHIHGLFMEGASWEEGKGDDEGYISDSKMKELHPEMPVANIYSVHIDNMDWANMYRCPVFITAERGGTFVTQVNVRMDPDDDIRRWVLAGAALVMTDD</sequence>
<comment type="caution">
    <text evidence="3">The sequence shown here is derived from an EMBL/GenBank/DDBJ whole genome shotgun (WGS) entry which is preliminary data.</text>
</comment>
<dbReference type="AlphaFoldDB" id="A0A813EAA0"/>
<dbReference type="GO" id="GO:0007018">
    <property type="term" value="P:microtubule-based movement"/>
    <property type="evidence" value="ECO:0007669"/>
    <property type="project" value="InterPro"/>
</dbReference>
<dbReference type="Gene3D" id="1.20.1270.280">
    <property type="match status" value="1"/>
</dbReference>
<dbReference type="InterPro" id="IPR041228">
    <property type="entry name" value="Dynein_C"/>
</dbReference>
<proteinExistence type="predicted"/>
<dbReference type="OrthoDB" id="424310at2759"/>
<dbReference type="FunFam" id="1.10.8.720:FF:000002">
    <property type="entry name" value="Dynein heavy chain 9, axonemal"/>
    <property type="match status" value="1"/>
</dbReference>
<feature type="domain" description="Dynein heavy chain C-terminal" evidence="2">
    <location>
        <begin position="961"/>
        <end position="1254"/>
    </location>
</feature>
<evidence type="ECO:0000259" key="2">
    <source>
        <dbReference type="Pfam" id="PF18199"/>
    </source>
</evidence>
<dbReference type="GO" id="GO:0045505">
    <property type="term" value="F:dynein intermediate chain binding"/>
    <property type="evidence" value="ECO:0007669"/>
    <property type="project" value="InterPro"/>
</dbReference>
<dbReference type="Gene3D" id="1.10.8.720">
    <property type="entry name" value="Region D6 of dynein motor"/>
    <property type="match status" value="1"/>
</dbReference>
<keyword evidence="4" id="KW-1185">Reference proteome</keyword>
<reference evidence="3" key="1">
    <citation type="submission" date="2021-02" db="EMBL/GenBank/DDBJ databases">
        <authorList>
            <person name="Dougan E. K."/>
            <person name="Rhodes N."/>
            <person name="Thang M."/>
            <person name="Chan C."/>
        </authorList>
    </citation>
    <scope>NUCLEOTIDE SEQUENCE</scope>
</reference>
<protein>
    <submittedName>
        <fullName evidence="3">Uncharacterized protein</fullName>
    </submittedName>
</protein>
<gene>
    <name evidence="3" type="ORF">PGLA1383_LOCUS14467</name>
</gene>
<dbReference type="EMBL" id="CAJNNV010008270">
    <property type="protein sequence ID" value="CAE8595989.1"/>
    <property type="molecule type" value="Genomic_DNA"/>
</dbReference>
<feature type="domain" description="Dynein heavy chain AAA lid" evidence="1">
    <location>
        <begin position="807"/>
        <end position="947"/>
    </location>
</feature>
<dbReference type="InterPro" id="IPR043160">
    <property type="entry name" value="Dynein_C_barrel"/>
</dbReference>
<dbReference type="GO" id="GO:0051959">
    <property type="term" value="F:dynein light intermediate chain binding"/>
    <property type="evidence" value="ECO:0007669"/>
    <property type="project" value="InterPro"/>
</dbReference>
<accession>A0A813EAA0</accession>
<dbReference type="Gene3D" id="3.10.490.20">
    <property type="match status" value="1"/>
</dbReference>
<dbReference type="InterPro" id="IPR042219">
    <property type="entry name" value="AAA_lid_11_sf"/>
</dbReference>
<evidence type="ECO:0000313" key="4">
    <source>
        <dbReference type="Proteomes" id="UP000654075"/>
    </source>
</evidence>
<dbReference type="PANTHER" id="PTHR22878:SF63">
    <property type="entry name" value="DYNEIN AXONEMAL HEAVY CHAIN 10"/>
    <property type="match status" value="1"/>
</dbReference>
<dbReference type="GO" id="GO:0030286">
    <property type="term" value="C:dynein complex"/>
    <property type="evidence" value="ECO:0007669"/>
    <property type="project" value="InterPro"/>
</dbReference>